<dbReference type="EMBL" id="LCPK01000046">
    <property type="protein sequence ID" value="KKU95663.1"/>
    <property type="molecule type" value="Genomic_DNA"/>
</dbReference>
<organism evidence="1 2">
    <name type="scientific">Candidatus Amesbacteria bacterium GW2011_GWB1_48_13</name>
    <dbReference type="NCBI Taxonomy" id="1618362"/>
    <lineage>
        <taxon>Bacteria</taxon>
        <taxon>Candidatus Amesiibacteriota</taxon>
    </lineage>
</organism>
<sequence length="112" mass="13341">MNEREKREANRLTNIVTIMMVQTFLDAGLVNKAELERLKMGEFVNRLLALKRELESMNPYERKGFMVSKMRNLPPERQKSLRKFYEIGIKETLKQNLGETDPKIKKKRRSRN</sequence>
<protein>
    <submittedName>
        <fullName evidence="1">Uncharacterized protein</fullName>
    </submittedName>
</protein>
<gene>
    <name evidence="1" type="ORF">UY28_C0046G0010</name>
</gene>
<evidence type="ECO:0000313" key="2">
    <source>
        <dbReference type="Proteomes" id="UP000034694"/>
    </source>
</evidence>
<name>A0A0G1WZD9_9BACT</name>
<evidence type="ECO:0000313" key="1">
    <source>
        <dbReference type="EMBL" id="KKU95663.1"/>
    </source>
</evidence>
<proteinExistence type="predicted"/>
<comment type="caution">
    <text evidence="1">The sequence shown here is derived from an EMBL/GenBank/DDBJ whole genome shotgun (WGS) entry which is preliminary data.</text>
</comment>
<dbReference type="AlphaFoldDB" id="A0A0G1WZD9"/>
<reference evidence="1 2" key="1">
    <citation type="journal article" date="2015" name="Nature">
        <title>rRNA introns, odd ribosomes, and small enigmatic genomes across a large radiation of phyla.</title>
        <authorList>
            <person name="Brown C.T."/>
            <person name="Hug L.A."/>
            <person name="Thomas B.C."/>
            <person name="Sharon I."/>
            <person name="Castelle C.J."/>
            <person name="Singh A."/>
            <person name="Wilkins M.J."/>
            <person name="Williams K.H."/>
            <person name="Banfield J.F."/>
        </authorList>
    </citation>
    <scope>NUCLEOTIDE SEQUENCE [LARGE SCALE GENOMIC DNA]</scope>
</reference>
<dbReference type="Proteomes" id="UP000034694">
    <property type="component" value="Unassembled WGS sequence"/>
</dbReference>
<accession>A0A0G1WZD9</accession>